<organism evidence="3 4">
    <name type="scientific">Soehngenia longivitae</name>
    <dbReference type="NCBI Taxonomy" id="2562294"/>
    <lineage>
        <taxon>Bacteria</taxon>
        <taxon>Bacillati</taxon>
        <taxon>Bacillota</taxon>
        <taxon>Tissierellia</taxon>
        <taxon>Tissierellales</taxon>
        <taxon>Tissierellaceae</taxon>
        <taxon>Soehngenia</taxon>
    </lineage>
</organism>
<keyword evidence="2" id="KW-1005">Bacterial flagellum biogenesis</keyword>
<sequence length="131" mass="14520">MEIIGVNNITNTNAVNNKSLSIDDFLKIMAAEIKNQNVSGDESGGGSKTDYLTQMAQFSMLEQLNQIYESINQVNMLNQARLVGKEVKIYSEEGDIVGIVEKVKFANNNVYLQIDQKDYPIGLLVEVSNEG</sequence>
<dbReference type="OrthoDB" id="280334at2"/>
<dbReference type="RefSeq" id="WP_135271238.1">
    <property type="nucleotide sequence ID" value="NZ_SRIB01000008.1"/>
</dbReference>
<dbReference type="Pfam" id="PF03963">
    <property type="entry name" value="FlgD"/>
    <property type="match status" value="1"/>
</dbReference>
<evidence type="ECO:0000256" key="1">
    <source>
        <dbReference type="ARBA" id="ARBA00010577"/>
    </source>
</evidence>
<evidence type="ECO:0000313" key="3">
    <source>
        <dbReference type="EMBL" id="TFZ39922.1"/>
    </source>
</evidence>
<dbReference type="GO" id="GO:0044781">
    <property type="term" value="P:bacterial-type flagellum organization"/>
    <property type="evidence" value="ECO:0007669"/>
    <property type="project" value="UniProtKB-KW"/>
</dbReference>
<evidence type="ECO:0000256" key="2">
    <source>
        <dbReference type="ARBA" id="ARBA00022795"/>
    </source>
</evidence>
<reference evidence="3 4" key="1">
    <citation type="submission" date="2019-03" db="EMBL/GenBank/DDBJ databases">
        <title>Draft genome sequence data and analysis of a Fermenting Bacterium, Soehngenia longevitae strain 1933PT, isolated from petroleum reservoir in Azerbaijan.</title>
        <authorList>
            <person name="Grouzdev D.S."/>
            <person name="Bidzhieva S.K."/>
            <person name="Sokolova D.S."/>
            <person name="Tourova T.P."/>
            <person name="Poltaraus A.B."/>
            <person name="Nazina T.N."/>
        </authorList>
    </citation>
    <scope>NUCLEOTIDE SEQUENCE [LARGE SCALE GENOMIC DNA]</scope>
    <source>
        <strain evidence="3 4">1933P</strain>
    </source>
</reference>
<protein>
    <submittedName>
        <fullName evidence="3">Flagellar hook assembly protein</fullName>
    </submittedName>
</protein>
<keyword evidence="4" id="KW-1185">Reference proteome</keyword>
<evidence type="ECO:0000313" key="4">
    <source>
        <dbReference type="Proteomes" id="UP000298381"/>
    </source>
</evidence>
<comment type="similarity">
    <text evidence="1">Belongs to the FlgD family.</text>
</comment>
<dbReference type="EMBL" id="SRIB01000008">
    <property type="protein sequence ID" value="TFZ39922.1"/>
    <property type="molecule type" value="Genomic_DNA"/>
</dbReference>
<gene>
    <name evidence="3" type="ORF">E4100_06570</name>
</gene>
<dbReference type="InterPro" id="IPR005648">
    <property type="entry name" value="FlgD"/>
</dbReference>
<keyword evidence="3" id="KW-0966">Cell projection</keyword>
<comment type="caution">
    <text evidence="3">The sequence shown here is derived from an EMBL/GenBank/DDBJ whole genome shotgun (WGS) entry which is preliminary data.</text>
</comment>
<keyword evidence="3" id="KW-0282">Flagellum</keyword>
<accession>A0A4Z0D5H3</accession>
<proteinExistence type="inferred from homology"/>
<name>A0A4Z0D5H3_9FIRM</name>
<keyword evidence="3" id="KW-0969">Cilium</keyword>
<dbReference type="AlphaFoldDB" id="A0A4Z0D5H3"/>
<dbReference type="Proteomes" id="UP000298381">
    <property type="component" value="Unassembled WGS sequence"/>
</dbReference>